<feature type="transmembrane region" description="Helical" evidence="9">
    <location>
        <begin position="57"/>
        <end position="76"/>
    </location>
</feature>
<reference evidence="11" key="1">
    <citation type="journal article" date="2019" name="Int. J. Syst. Evol. Microbiol.">
        <title>The Global Catalogue of Microorganisms (GCM) 10K type strain sequencing project: providing services to taxonomists for standard genome sequencing and annotation.</title>
        <authorList>
            <consortium name="The Broad Institute Genomics Platform"/>
            <consortium name="The Broad Institute Genome Sequencing Center for Infectious Disease"/>
            <person name="Wu L."/>
            <person name="Ma J."/>
        </authorList>
    </citation>
    <scope>NUCLEOTIDE SEQUENCE [LARGE SCALE GENOMIC DNA]</scope>
    <source>
        <strain evidence="11">CCUG 51943</strain>
    </source>
</reference>
<keyword evidence="6 9" id="KW-1133">Transmembrane helix</keyword>
<dbReference type="NCBIfam" id="TIGR00842">
    <property type="entry name" value="bcct"/>
    <property type="match status" value="1"/>
</dbReference>
<keyword evidence="7 9" id="KW-0472">Membrane</keyword>
<keyword evidence="4" id="KW-1003">Cell membrane</keyword>
<feature type="transmembrane region" description="Helical" evidence="9">
    <location>
        <begin position="234"/>
        <end position="256"/>
    </location>
</feature>
<feature type="transmembrane region" description="Helical" evidence="9">
    <location>
        <begin position="516"/>
        <end position="537"/>
    </location>
</feature>
<feature type="transmembrane region" description="Helical" evidence="9">
    <location>
        <begin position="365"/>
        <end position="383"/>
    </location>
</feature>
<gene>
    <name evidence="10" type="ORF">ACFPUZ_05025</name>
</gene>
<evidence type="ECO:0000256" key="3">
    <source>
        <dbReference type="ARBA" id="ARBA00022448"/>
    </source>
</evidence>
<evidence type="ECO:0000256" key="8">
    <source>
        <dbReference type="SAM" id="MobiDB-lite"/>
    </source>
</evidence>
<evidence type="ECO:0000313" key="10">
    <source>
        <dbReference type="EMBL" id="MFC6146165.1"/>
    </source>
</evidence>
<feature type="transmembrane region" description="Helical" evidence="9">
    <location>
        <begin position="136"/>
        <end position="156"/>
    </location>
</feature>
<comment type="caution">
    <text evidence="10">The sequence shown here is derived from an EMBL/GenBank/DDBJ whole genome shotgun (WGS) entry which is preliminary data.</text>
</comment>
<dbReference type="Gene3D" id="1.20.5.430">
    <property type="match status" value="1"/>
</dbReference>
<evidence type="ECO:0000256" key="5">
    <source>
        <dbReference type="ARBA" id="ARBA00022692"/>
    </source>
</evidence>
<dbReference type="Pfam" id="PF02028">
    <property type="entry name" value="BCCT"/>
    <property type="match status" value="1"/>
</dbReference>
<dbReference type="RefSeq" id="WP_377000499.1">
    <property type="nucleotide sequence ID" value="NZ_JBHSQE010000003.1"/>
</dbReference>
<dbReference type="Proteomes" id="UP001596244">
    <property type="component" value="Unassembled WGS sequence"/>
</dbReference>
<sequence>MHDTAFMTTSESGRGTPPTATGELAAMMDDAALIGDRLEQENVDVAPEPGEEPGFDWWIIGIAGLVVAATVAWGLAGPESFASFGAGALTFIMDNLGWAFVISGTIFVAFMIIVAASRFGGITLGGDEEEPEFRTVSWIAMMFAAGMGIGLMFYGATEPLTFYREGVPAHQPNEVGAALASTLFHWTLHPWSIYAIVGLAIAYSTFRLGRRQLISSAFVPLLGEKGARGPVGRLVDILAIIATIFGTATSLGVGALQIRAGLSASGLIDAPGTWTIVGIIAVLTLAFVLSAVSGVGKGIQYLSNANMLIAAALAIFVFILGPTVSVLNLLPTALSSYFSQFFEMAGRTAMSADGTAGEWLSTWTIFYWAWWISWSPFVGMFLARISRGRTIREFTIGVLVVPSLVSLVWFAIFGGTAITFEQNGTSIWGDGSAEAQLFNLLHQLPGGTIAGLFAMFLLGTFFITSADSASTVMGTLSQGGRSDATPWVSAMWGLMTAAVGMVMLTSSEDSLGNLQAITIAAASPFLLVILALMAALWKDLSHDPLYLDHRSQREFSARLARERRLHAEHRRTEERRAQRAERVKRSAKRNKSQPMK</sequence>
<feature type="transmembrane region" description="Helical" evidence="9">
    <location>
        <begin position="440"/>
        <end position="463"/>
    </location>
</feature>
<keyword evidence="3" id="KW-0813">Transport</keyword>
<evidence type="ECO:0000256" key="4">
    <source>
        <dbReference type="ARBA" id="ARBA00022475"/>
    </source>
</evidence>
<feature type="transmembrane region" description="Helical" evidence="9">
    <location>
        <begin position="484"/>
        <end position="504"/>
    </location>
</feature>
<keyword evidence="11" id="KW-1185">Reference proteome</keyword>
<comment type="similarity">
    <text evidence="2">Belongs to the BCCT transporter (TC 2.A.15) family.</text>
</comment>
<dbReference type="PANTHER" id="PTHR30047:SF7">
    <property type="entry name" value="HIGH-AFFINITY CHOLINE TRANSPORT PROTEIN"/>
    <property type="match status" value="1"/>
</dbReference>
<proteinExistence type="inferred from homology"/>
<dbReference type="EMBL" id="JBHSQE010000003">
    <property type="protein sequence ID" value="MFC6146165.1"/>
    <property type="molecule type" value="Genomic_DNA"/>
</dbReference>
<feature type="transmembrane region" description="Helical" evidence="9">
    <location>
        <begin position="276"/>
        <end position="296"/>
    </location>
</feature>
<feature type="region of interest" description="Disordered" evidence="8">
    <location>
        <begin position="566"/>
        <end position="596"/>
    </location>
</feature>
<name>A0ABW1QD87_9CORY</name>
<feature type="transmembrane region" description="Helical" evidence="9">
    <location>
        <begin position="308"/>
        <end position="330"/>
    </location>
</feature>
<feature type="transmembrane region" description="Helical" evidence="9">
    <location>
        <begin position="395"/>
        <end position="420"/>
    </location>
</feature>
<accession>A0ABW1QD87</accession>
<evidence type="ECO:0000256" key="2">
    <source>
        <dbReference type="ARBA" id="ARBA00005658"/>
    </source>
</evidence>
<keyword evidence="5 9" id="KW-0812">Transmembrane</keyword>
<feature type="transmembrane region" description="Helical" evidence="9">
    <location>
        <begin position="188"/>
        <end position="206"/>
    </location>
</feature>
<feature type="compositionally biased region" description="Basic and acidic residues" evidence="8">
    <location>
        <begin position="570"/>
        <end position="584"/>
    </location>
</feature>
<protein>
    <submittedName>
        <fullName evidence="10">BCCT family transporter</fullName>
    </submittedName>
</protein>
<evidence type="ECO:0000256" key="7">
    <source>
        <dbReference type="ARBA" id="ARBA00023136"/>
    </source>
</evidence>
<dbReference type="PANTHER" id="PTHR30047">
    <property type="entry name" value="HIGH-AFFINITY CHOLINE TRANSPORT PROTEIN-RELATED"/>
    <property type="match status" value="1"/>
</dbReference>
<dbReference type="InterPro" id="IPR000060">
    <property type="entry name" value="BCCT_transptr"/>
</dbReference>
<evidence type="ECO:0000256" key="1">
    <source>
        <dbReference type="ARBA" id="ARBA00004651"/>
    </source>
</evidence>
<organism evidence="10 11">
    <name type="scientific">Corynebacterium nasicanis</name>
    <dbReference type="NCBI Taxonomy" id="1448267"/>
    <lineage>
        <taxon>Bacteria</taxon>
        <taxon>Bacillati</taxon>
        <taxon>Actinomycetota</taxon>
        <taxon>Actinomycetes</taxon>
        <taxon>Mycobacteriales</taxon>
        <taxon>Corynebacteriaceae</taxon>
        <taxon>Corynebacterium</taxon>
    </lineage>
</organism>
<feature type="compositionally biased region" description="Basic residues" evidence="8">
    <location>
        <begin position="585"/>
        <end position="596"/>
    </location>
</feature>
<evidence type="ECO:0000256" key="6">
    <source>
        <dbReference type="ARBA" id="ARBA00022989"/>
    </source>
</evidence>
<feature type="transmembrane region" description="Helical" evidence="9">
    <location>
        <begin position="96"/>
        <end position="116"/>
    </location>
</feature>
<comment type="subcellular location">
    <subcellularLocation>
        <location evidence="1">Cell membrane</location>
        <topology evidence="1">Multi-pass membrane protein</topology>
    </subcellularLocation>
</comment>
<evidence type="ECO:0000256" key="9">
    <source>
        <dbReference type="SAM" id="Phobius"/>
    </source>
</evidence>
<evidence type="ECO:0000313" key="11">
    <source>
        <dbReference type="Proteomes" id="UP001596244"/>
    </source>
</evidence>